<evidence type="ECO:0000256" key="2">
    <source>
        <dbReference type="ARBA" id="ARBA00004236"/>
    </source>
</evidence>
<evidence type="ECO:0000313" key="15">
    <source>
        <dbReference type="Proteomes" id="UP000619260"/>
    </source>
</evidence>
<evidence type="ECO:0000259" key="13">
    <source>
        <dbReference type="Pfam" id="PF22618"/>
    </source>
</evidence>
<keyword evidence="5 11" id="KW-1133">Transmembrane helix</keyword>
<evidence type="ECO:0000256" key="3">
    <source>
        <dbReference type="ARBA" id="ARBA00022475"/>
    </source>
</evidence>
<dbReference type="InterPro" id="IPR041916">
    <property type="entry name" value="Anti_sigma_zinc_sf"/>
</dbReference>
<dbReference type="AlphaFoldDB" id="A0A8J3YN23"/>
<feature type="domain" description="Anti-sigma-K factor RskA N-terminal" evidence="13">
    <location>
        <begin position="9"/>
        <end position="48"/>
    </location>
</feature>
<dbReference type="Pfam" id="PF22618">
    <property type="entry name" value="RskA_N"/>
    <property type="match status" value="1"/>
</dbReference>
<dbReference type="Pfam" id="PF10099">
    <property type="entry name" value="RskA_C"/>
    <property type="match status" value="1"/>
</dbReference>
<evidence type="ECO:0000256" key="6">
    <source>
        <dbReference type="ARBA" id="ARBA00023015"/>
    </source>
</evidence>
<dbReference type="InterPro" id="IPR053877">
    <property type="entry name" value="RskA_N"/>
</dbReference>
<accession>A0A8J3YN23</accession>
<keyword evidence="6" id="KW-0805">Transcription regulation</keyword>
<comment type="caution">
    <text evidence="14">The sequence shown here is derived from an EMBL/GenBank/DDBJ whole genome shotgun (WGS) entry which is preliminary data.</text>
</comment>
<dbReference type="GO" id="GO:0005886">
    <property type="term" value="C:plasma membrane"/>
    <property type="evidence" value="ECO:0007669"/>
    <property type="project" value="UniProtKB-SubCell"/>
</dbReference>
<keyword evidence="15" id="KW-1185">Reference proteome</keyword>
<dbReference type="GO" id="GO:0006417">
    <property type="term" value="P:regulation of translation"/>
    <property type="evidence" value="ECO:0007669"/>
    <property type="project" value="TreeGrafter"/>
</dbReference>
<evidence type="ECO:0000256" key="7">
    <source>
        <dbReference type="ARBA" id="ARBA00023136"/>
    </source>
</evidence>
<dbReference type="EMBL" id="BOPF01000014">
    <property type="protein sequence ID" value="GIJ47332.1"/>
    <property type="molecule type" value="Genomic_DNA"/>
</dbReference>
<reference evidence="14" key="1">
    <citation type="submission" date="2021-01" db="EMBL/GenBank/DDBJ databases">
        <title>Whole genome shotgun sequence of Virgisporangium aliadipatigenens NBRC 105644.</title>
        <authorList>
            <person name="Komaki H."/>
            <person name="Tamura T."/>
        </authorList>
    </citation>
    <scope>NUCLEOTIDE SEQUENCE</scope>
    <source>
        <strain evidence="14">NBRC 105644</strain>
    </source>
</reference>
<dbReference type="PANTHER" id="PTHR37461:SF1">
    <property type="entry name" value="ANTI-SIGMA-K FACTOR RSKA"/>
    <property type="match status" value="1"/>
</dbReference>
<evidence type="ECO:0000256" key="1">
    <source>
        <dbReference type="ARBA" id="ARBA00004167"/>
    </source>
</evidence>
<feature type="domain" description="Anti-sigma K factor RskA C-terminal" evidence="12">
    <location>
        <begin position="101"/>
        <end position="239"/>
    </location>
</feature>
<dbReference type="InterPro" id="IPR051474">
    <property type="entry name" value="Anti-sigma-K/W_factor"/>
</dbReference>
<organism evidence="14 15">
    <name type="scientific">Virgisporangium aliadipatigenens</name>
    <dbReference type="NCBI Taxonomy" id="741659"/>
    <lineage>
        <taxon>Bacteria</taxon>
        <taxon>Bacillati</taxon>
        <taxon>Actinomycetota</taxon>
        <taxon>Actinomycetes</taxon>
        <taxon>Micromonosporales</taxon>
        <taxon>Micromonosporaceae</taxon>
        <taxon>Virgisporangium</taxon>
    </lineage>
</organism>
<dbReference type="Proteomes" id="UP000619260">
    <property type="component" value="Unassembled WGS sequence"/>
</dbReference>
<evidence type="ECO:0000256" key="11">
    <source>
        <dbReference type="SAM" id="Phobius"/>
    </source>
</evidence>
<evidence type="ECO:0000313" key="14">
    <source>
        <dbReference type="EMBL" id="GIJ47332.1"/>
    </source>
</evidence>
<evidence type="ECO:0000256" key="8">
    <source>
        <dbReference type="ARBA" id="ARBA00023163"/>
    </source>
</evidence>
<evidence type="ECO:0000259" key="12">
    <source>
        <dbReference type="Pfam" id="PF10099"/>
    </source>
</evidence>
<keyword evidence="4 11" id="KW-0812">Transmembrane</keyword>
<name>A0A8J3YN23_9ACTN</name>
<keyword evidence="8" id="KW-0804">Transcription</keyword>
<evidence type="ECO:0000256" key="9">
    <source>
        <dbReference type="ARBA" id="ARBA00029829"/>
    </source>
</evidence>
<dbReference type="PANTHER" id="PTHR37461">
    <property type="entry name" value="ANTI-SIGMA-K FACTOR RSKA"/>
    <property type="match status" value="1"/>
</dbReference>
<dbReference type="GO" id="GO:0016989">
    <property type="term" value="F:sigma factor antagonist activity"/>
    <property type="evidence" value="ECO:0007669"/>
    <property type="project" value="TreeGrafter"/>
</dbReference>
<evidence type="ECO:0000256" key="5">
    <source>
        <dbReference type="ARBA" id="ARBA00022989"/>
    </source>
</evidence>
<gene>
    <name evidence="14" type="ORF">Val02_42180</name>
</gene>
<dbReference type="InterPro" id="IPR018764">
    <property type="entry name" value="RskA_C"/>
</dbReference>
<feature type="transmembrane region" description="Helical" evidence="11">
    <location>
        <begin position="98"/>
        <end position="119"/>
    </location>
</feature>
<keyword evidence="7 11" id="KW-0472">Membrane</keyword>
<evidence type="ECO:0000256" key="4">
    <source>
        <dbReference type="ARBA" id="ARBA00022692"/>
    </source>
</evidence>
<proteinExistence type="predicted"/>
<evidence type="ECO:0000256" key="10">
    <source>
        <dbReference type="ARBA" id="ARBA00030803"/>
    </source>
</evidence>
<protein>
    <recommendedName>
        <fullName evidence="10">Regulator of SigK</fullName>
    </recommendedName>
    <alternativeName>
        <fullName evidence="9">Sigma-K anti-sigma factor RskA</fullName>
    </alternativeName>
</protein>
<dbReference type="Gene3D" id="1.10.10.1320">
    <property type="entry name" value="Anti-sigma factor, zinc-finger domain"/>
    <property type="match status" value="1"/>
</dbReference>
<sequence length="250" mass="26322">MTMSDIHALSGAYALDSVDDIERATFERHLRECDTCAQEVRELQATVARLADESATPPPPGLRAEVLRQISQTPQLTNGQAARVSRSQAAQVTRWRRYAAVSVAAAVAAIAVGAGTWAVSEARVRDARDQLAAERRNASDMQRVLAAPDARVLTGPGRDGGSVTLVMSRSQDAAVAMLGGMPDVGDKTYQLWLITGNQAQSQGIVGNGVTAGAMIVRGLGSADTFGVTVEKPGGAQQPDLTQLIRTLSLS</sequence>
<keyword evidence="3" id="KW-1003">Cell membrane</keyword>
<comment type="subcellular location">
    <subcellularLocation>
        <location evidence="2">Cell membrane</location>
    </subcellularLocation>
    <subcellularLocation>
        <location evidence="1">Membrane</location>
        <topology evidence="1">Single-pass membrane protein</topology>
    </subcellularLocation>
</comment>